<dbReference type="SUPFAM" id="SSF82861">
    <property type="entry name" value="Mechanosensitive channel protein MscS (YggB), transmembrane region"/>
    <property type="match status" value="1"/>
</dbReference>
<dbReference type="EMBL" id="CP009506">
    <property type="protein sequence ID" value="AKB29251.1"/>
    <property type="molecule type" value="Genomic_DNA"/>
</dbReference>
<dbReference type="PANTHER" id="PTHR30566:SF25">
    <property type="entry name" value="INNER MEMBRANE PROTEIN"/>
    <property type="match status" value="1"/>
</dbReference>
<keyword evidence="3" id="KW-1003">Cell membrane</keyword>
<dbReference type="Gene3D" id="1.10.287.1260">
    <property type="match status" value="1"/>
</dbReference>
<dbReference type="InterPro" id="IPR010920">
    <property type="entry name" value="LSM_dom_sf"/>
</dbReference>
<comment type="similarity">
    <text evidence="2">Belongs to the MscS (TC 1.A.23) family.</text>
</comment>
<dbReference type="Proteomes" id="UP000033111">
    <property type="component" value="Chromosome"/>
</dbReference>
<dbReference type="AlphaFoldDB" id="A0A0E3L8W9"/>
<keyword evidence="11" id="KW-1185">Reference proteome</keyword>
<evidence type="ECO:0000256" key="2">
    <source>
        <dbReference type="ARBA" id="ARBA00008017"/>
    </source>
</evidence>
<evidence type="ECO:0000313" key="11">
    <source>
        <dbReference type="Proteomes" id="UP000033111"/>
    </source>
</evidence>
<evidence type="ECO:0000259" key="9">
    <source>
        <dbReference type="Pfam" id="PF00924"/>
    </source>
</evidence>
<evidence type="ECO:0000256" key="1">
    <source>
        <dbReference type="ARBA" id="ARBA00004651"/>
    </source>
</evidence>
<dbReference type="GeneID" id="24861418"/>
<evidence type="ECO:0000313" key="10">
    <source>
        <dbReference type="EMBL" id="AKB29251.1"/>
    </source>
</evidence>
<dbReference type="SUPFAM" id="SSF82689">
    <property type="entry name" value="Mechanosensitive channel protein MscS (YggB), C-terminal domain"/>
    <property type="match status" value="1"/>
</dbReference>
<evidence type="ECO:0000256" key="3">
    <source>
        <dbReference type="ARBA" id="ARBA00022475"/>
    </source>
</evidence>
<dbReference type="SUPFAM" id="SSF50182">
    <property type="entry name" value="Sm-like ribonucleoproteins"/>
    <property type="match status" value="1"/>
</dbReference>
<keyword evidence="4 8" id="KW-0812">Transmembrane</keyword>
<dbReference type="HOGENOM" id="CLU_062814_0_0_2"/>
<sequence length="312" mass="34871">MVNGDSGSQQLLETLRSIDTQTIVIMFLILAAAYVLSRIITTLLSKISEKMSRKDRIKVKMIIPTVKFGIYVLAFYYILKEIFNIFGPELLLLTGLLGAAIGFGVKDLFADIIGGLVITFEKPYQIGDKISIGGHYGEVTDIGLRATKMVTPDDNTITAPNSLIFNETVASGNYGDSEMMVVIDLYIASGSNVETAMRILREAVVSSKYVYISESSPVTLLHKALPFYTMLRAKAYVNDLRDEFKFESDVHTRTWIEFLKNGIRAPQFHILNLPPAGKKHESDAPSRRNARSNTVARRDSEFNADFSKNFEF</sequence>
<evidence type="ECO:0000256" key="8">
    <source>
        <dbReference type="SAM" id="Phobius"/>
    </source>
</evidence>
<dbReference type="GO" id="GO:0055085">
    <property type="term" value="P:transmembrane transport"/>
    <property type="evidence" value="ECO:0007669"/>
    <property type="project" value="InterPro"/>
</dbReference>
<feature type="transmembrane region" description="Helical" evidence="8">
    <location>
        <begin position="85"/>
        <end position="105"/>
    </location>
</feature>
<keyword evidence="6 8" id="KW-0472">Membrane</keyword>
<name>A0A0E3L8W9_9EURY</name>
<gene>
    <name evidence="10" type="ORF">MSSIT_2532</name>
</gene>
<dbReference type="InterPro" id="IPR011014">
    <property type="entry name" value="MscS_channel_TM-2"/>
</dbReference>
<dbReference type="RefSeq" id="WP_048172998.1">
    <property type="nucleotide sequence ID" value="NZ_CP009506.1"/>
</dbReference>
<proteinExistence type="inferred from homology"/>
<dbReference type="PATRIC" id="fig|1434120.4.peg.3321"/>
<feature type="domain" description="Mechanosensitive ion channel MscS" evidence="9">
    <location>
        <begin position="107"/>
        <end position="169"/>
    </location>
</feature>
<evidence type="ECO:0000256" key="7">
    <source>
        <dbReference type="SAM" id="MobiDB-lite"/>
    </source>
</evidence>
<dbReference type="Gene3D" id="3.30.70.100">
    <property type="match status" value="1"/>
</dbReference>
<dbReference type="Pfam" id="PF00924">
    <property type="entry name" value="MS_channel_2nd"/>
    <property type="match status" value="1"/>
</dbReference>
<dbReference type="InterPro" id="IPR006685">
    <property type="entry name" value="MscS_channel_2nd"/>
</dbReference>
<evidence type="ECO:0000256" key="4">
    <source>
        <dbReference type="ARBA" id="ARBA00022692"/>
    </source>
</evidence>
<feature type="transmembrane region" description="Helical" evidence="8">
    <location>
        <begin position="61"/>
        <end position="79"/>
    </location>
</feature>
<dbReference type="GO" id="GO:0005886">
    <property type="term" value="C:plasma membrane"/>
    <property type="evidence" value="ECO:0007669"/>
    <property type="project" value="UniProtKB-SubCell"/>
</dbReference>
<protein>
    <submittedName>
        <fullName evidence="10">Potassium efflux system KefA protein</fullName>
    </submittedName>
</protein>
<reference evidence="10 11" key="1">
    <citation type="submission" date="2014-07" db="EMBL/GenBank/DDBJ databases">
        <title>Methanogenic archaea and the global carbon cycle.</title>
        <authorList>
            <person name="Henriksen J.R."/>
            <person name="Luke J."/>
            <person name="Reinhart S."/>
            <person name="Benedict M.N."/>
            <person name="Youngblut N.D."/>
            <person name="Metcalf M.E."/>
            <person name="Whitaker R.J."/>
            <person name="Metcalf W.W."/>
        </authorList>
    </citation>
    <scope>NUCLEOTIDE SEQUENCE [LARGE SCALE GENOMIC DNA]</scope>
    <source>
        <strain evidence="10 11">T4/M</strain>
    </source>
</reference>
<comment type="subcellular location">
    <subcellularLocation>
        <location evidence="1">Cell membrane</location>
        <topology evidence="1">Multi-pass membrane protein</topology>
    </subcellularLocation>
</comment>
<organism evidence="10 11">
    <name type="scientific">Methanosarcina siciliae T4/M</name>
    <dbReference type="NCBI Taxonomy" id="1434120"/>
    <lineage>
        <taxon>Archaea</taxon>
        <taxon>Methanobacteriati</taxon>
        <taxon>Methanobacteriota</taxon>
        <taxon>Stenosarchaea group</taxon>
        <taxon>Methanomicrobia</taxon>
        <taxon>Methanosarcinales</taxon>
        <taxon>Methanosarcinaceae</taxon>
        <taxon>Methanosarcina</taxon>
    </lineage>
</organism>
<dbReference type="OrthoDB" id="11475at2157"/>
<feature type="transmembrane region" description="Helical" evidence="8">
    <location>
        <begin position="20"/>
        <end position="40"/>
    </location>
</feature>
<feature type="region of interest" description="Disordered" evidence="7">
    <location>
        <begin position="275"/>
        <end position="297"/>
    </location>
</feature>
<dbReference type="KEGG" id="msw:MSSIT_2532"/>
<accession>A0A0E3L8W9</accession>
<dbReference type="PANTHER" id="PTHR30566">
    <property type="entry name" value="YNAI-RELATED MECHANOSENSITIVE ION CHANNEL"/>
    <property type="match status" value="1"/>
</dbReference>
<evidence type="ECO:0000256" key="6">
    <source>
        <dbReference type="ARBA" id="ARBA00023136"/>
    </source>
</evidence>
<dbReference type="InterPro" id="IPR023408">
    <property type="entry name" value="MscS_beta-dom_sf"/>
</dbReference>
<evidence type="ECO:0000256" key="5">
    <source>
        <dbReference type="ARBA" id="ARBA00022989"/>
    </source>
</evidence>
<keyword evidence="5 8" id="KW-1133">Transmembrane helix</keyword>
<dbReference type="Gene3D" id="2.30.30.60">
    <property type="match status" value="1"/>
</dbReference>
<dbReference type="InterPro" id="IPR011066">
    <property type="entry name" value="MscS_channel_C_sf"/>
</dbReference>